<feature type="compositionally biased region" description="Low complexity" evidence="1">
    <location>
        <begin position="50"/>
        <end position="60"/>
    </location>
</feature>
<dbReference type="Proteomes" id="UP001142291">
    <property type="component" value="Unassembled WGS sequence"/>
</dbReference>
<reference evidence="2" key="1">
    <citation type="journal article" date="2014" name="Int. J. Syst. Evol. Microbiol.">
        <title>Complete genome sequence of Corynebacterium casei LMG S-19264T (=DSM 44701T), isolated from a smear-ripened cheese.</title>
        <authorList>
            <consortium name="US DOE Joint Genome Institute (JGI-PGF)"/>
            <person name="Walter F."/>
            <person name="Albersmeier A."/>
            <person name="Kalinowski J."/>
            <person name="Ruckert C."/>
        </authorList>
    </citation>
    <scope>NUCLEOTIDE SEQUENCE</scope>
    <source>
        <strain evidence="2">VKM Ac-1940</strain>
    </source>
</reference>
<keyword evidence="3" id="KW-1185">Reference proteome</keyword>
<proteinExistence type="predicted"/>
<dbReference type="EMBL" id="BSER01000009">
    <property type="protein sequence ID" value="GLJ96315.1"/>
    <property type="molecule type" value="Genomic_DNA"/>
</dbReference>
<reference evidence="2" key="2">
    <citation type="submission" date="2023-01" db="EMBL/GenBank/DDBJ databases">
        <authorList>
            <person name="Sun Q."/>
            <person name="Evtushenko L."/>
        </authorList>
    </citation>
    <scope>NUCLEOTIDE SEQUENCE</scope>
    <source>
        <strain evidence="2">VKM Ac-1940</strain>
    </source>
</reference>
<evidence type="ECO:0000256" key="1">
    <source>
        <dbReference type="SAM" id="MobiDB-lite"/>
    </source>
</evidence>
<evidence type="ECO:0000313" key="2">
    <source>
        <dbReference type="EMBL" id="GLJ96315.1"/>
    </source>
</evidence>
<evidence type="ECO:0000313" key="3">
    <source>
        <dbReference type="Proteomes" id="UP001142291"/>
    </source>
</evidence>
<feature type="compositionally biased region" description="Basic and acidic residues" evidence="1">
    <location>
        <begin position="67"/>
        <end position="80"/>
    </location>
</feature>
<gene>
    <name evidence="2" type="ORF">GCM10017591_23780</name>
</gene>
<organism evidence="2 3">
    <name type="scientific">Microbacterium dextranolyticum</name>
    <dbReference type="NCBI Taxonomy" id="36806"/>
    <lineage>
        <taxon>Bacteria</taxon>
        <taxon>Bacillati</taxon>
        <taxon>Actinomycetota</taxon>
        <taxon>Actinomycetes</taxon>
        <taxon>Micrococcales</taxon>
        <taxon>Microbacteriaceae</taxon>
        <taxon>Microbacterium</taxon>
    </lineage>
</organism>
<feature type="compositionally biased region" description="Basic residues" evidence="1">
    <location>
        <begin position="19"/>
        <end position="28"/>
    </location>
</feature>
<protein>
    <submittedName>
        <fullName evidence="2">Uncharacterized protein</fullName>
    </submittedName>
</protein>
<accession>A0A9W6M749</accession>
<name>A0A9W6M749_9MICO</name>
<comment type="caution">
    <text evidence="2">The sequence shown here is derived from an EMBL/GenBank/DDBJ whole genome shotgun (WGS) entry which is preliminary data.</text>
</comment>
<dbReference type="AlphaFoldDB" id="A0A9W6M749"/>
<sequence>MIRDAAADESDVGVGRDRAARRHGRGGRCGRAPTRGRTDQECRHQPPRTPAATTPAFSTTQDQNDPDGEKAESGDDDQRVRRAPARGGEAIGHDTPPRRGRPLIRTPRVSTACHRTSIAFRLSVLKRPGANKNLLRTCPQEDSLSA</sequence>
<feature type="region of interest" description="Disordered" evidence="1">
    <location>
        <begin position="1"/>
        <end position="109"/>
    </location>
</feature>